<feature type="signal peptide" evidence="1">
    <location>
        <begin position="1"/>
        <end position="23"/>
    </location>
</feature>
<dbReference type="Proteomes" id="UP000759443">
    <property type="component" value="Unassembled WGS sequence"/>
</dbReference>
<feature type="chain" id="PRO_5045756807" description="Inhibitor of vertebrate lysozyme (Ivy)" evidence="1">
    <location>
        <begin position="24"/>
        <end position="142"/>
    </location>
</feature>
<reference evidence="2 3" key="1">
    <citation type="submission" date="2021-03" db="EMBL/GenBank/DDBJ databases">
        <title>Genomic Encyclopedia of Type Strains, Phase IV (KMG-IV): sequencing the most valuable type-strain genomes for metagenomic binning, comparative biology and taxonomic classification.</title>
        <authorList>
            <person name="Goeker M."/>
        </authorList>
    </citation>
    <scope>NUCLEOTIDE SEQUENCE [LARGE SCALE GENOMIC DNA]</scope>
    <source>
        <strain evidence="2 3">DSM 21600</strain>
    </source>
</reference>
<sequence length="142" mass="15418">MRRASFQLGLGLVLTFAALAVHAAEPTLGGRFLPQVVATSKPHHDSLEKLIRGRAGIPTWVRNMLYRDRYVALASVPVDLGKERHERFDACEAGRCAASRIVVLYSGDGKHAAMVVEDIKLGEVFLGDPSAAEKKVLSAPVR</sequence>
<dbReference type="Pfam" id="PF08816">
    <property type="entry name" value="Ivy"/>
    <property type="match status" value="1"/>
</dbReference>
<evidence type="ECO:0000256" key="1">
    <source>
        <dbReference type="SAM" id="SignalP"/>
    </source>
</evidence>
<evidence type="ECO:0000313" key="2">
    <source>
        <dbReference type="EMBL" id="MBP1850270.1"/>
    </source>
</evidence>
<dbReference type="SUPFAM" id="SSF89872">
    <property type="entry name" value="Inhibitor of vertebrate lysozyme, Ivy"/>
    <property type="match status" value="1"/>
</dbReference>
<dbReference type="RefSeq" id="WP_209943894.1">
    <property type="nucleotide sequence ID" value="NZ_JAGGJU010000004.1"/>
</dbReference>
<keyword evidence="3" id="KW-1185">Reference proteome</keyword>
<evidence type="ECO:0008006" key="4">
    <source>
        <dbReference type="Google" id="ProtNLM"/>
    </source>
</evidence>
<name>A0ABS4DX78_9HYPH</name>
<keyword evidence="1" id="KW-0732">Signal</keyword>
<dbReference type="EMBL" id="JAGGJU010000004">
    <property type="protein sequence ID" value="MBP1850270.1"/>
    <property type="molecule type" value="Genomic_DNA"/>
</dbReference>
<accession>A0ABS4DX78</accession>
<protein>
    <recommendedName>
        <fullName evidence="4">Inhibitor of vertebrate lysozyme (Ivy)</fullName>
    </recommendedName>
</protein>
<dbReference type="InterPro" id="IPR036501">
    <property type="entry name" value="Inhibitor_vert_lysozyme_sf"/>
</dbReference>
<proteinExistence type="predicted"/>
<evidence type="ECO:0000313" key="3">
    <source>
        <dbReference type="Proteomes" id="UP000759443"/>
    </source>
</evidence>
<dbReference type="Gene3D" id="3.40.1420.10">
    <property type="entry name" value="Inhibitor of vertebrate lysozyme"/>
    <property type="match status" value="1"/>
</dbReference>
<comment type="caution">
    <text evidence="2">The sequence shown here is derived from an EMBL/GenBank/DDBJ whole genome shotgun (WGS) entry which is preliminary data.</text>
</comment>
<organism evidence="2 3">
    <name type="scientific">Rhizobium halophytocola</name>
    <dbReference type="NCBI Taxonomy" id="735519"/>
    <lineage>
        <taxon>Bacteria</taxon>
        <taxon>Pseudomonadati</taxon>
        <taxon>Pseudomonadota</taxon>
        <taxon>Alphaproteobacteria</taxon>
        <taxon>Hyphomicrobiales</taxon>
        <taxon>Rhizobiaceae</taxon>
        <taxon>Rhizobium/Agrobacterium group</taxon>
        <taxon>Rhizobium</taxon>
    </lineage>
</organism>
<gene>
    <name evidence="2" type="ORF">J2Z17_001704</name>
</gene>